<keyword evidence="2" id="KW-1185">Reference proteome</keyword>
<name>S7Z4Q8_PENO1</name>
<reference evidence="1 2" key="1">
    <citation type="journal article" date="2013" name="PLoS ONE">
        <title>Genomic and secretomic analyses reveal unique features of the lignocellulolytic enzyme system of Penicillium decumbens.</title>
        <authorList>
            <person name="Liu G."/>
            <person name="Zhang L."/>
            <person name="Wei X."/>
            <person name="Zou G."/>
            <person name="Qin Y."/>
            <person name="Ma L."/>
            <person name="Li J."/>
            <person name="Zheng H."/>
            <person name="Wang S."/>
            <person name="Wang C."/>
            <person name="Xun L."/>
            <person name="Zhao G.-P."/>
            <person name="Zhou Z."/>
            <person name="Qu Y."/>
        </authorList>
    </citation>
    <scope>NUCLEOTIDE SEQUENCE [LARGE SCALE GENOMIC DNA]</scope>
    <source>
        <strain evidence="2">114-2 / CGMCC 5302</strain>
    </source>
</reference>
<accession>S7Z4Q8</accession>
<evidence type="ECO:0000313" key="2">
    <source>
        <dbReference type="Proteomes" id="UP000019376"/>
    </source>
</evidence>
<dbReference type="OrthoDB" id="4522781at2759"/>
<gene>
    <name evidence="1" type="ORF">PDE_00438</name>
</gene>
<organism evidence="1 2">
    <name type="scientific">Penicillium oxalicum (strain 114-2 / CGMCC 5302)</name>
    <name type="common">Penicillium decumbens</name>
    <dbReference type="NCBI Taxonomy" id="933388"/>
    <lineage>
        <taxon>Eukaryota</taxon>
        <taxon>Fungi</taxon>
        <taxon>Dikarya</taxon>
        <taxon>Ascomycota</taxon>
        <taxon>Pezizomycotina</taxon>
        <taxon>Eurotiomycetes</taxon>
        <taxon>Eurotiomycetidae</taxon>
        <taxon>Eurotiales</taxon>
        <taxon>Aspergillaceae</taxon>
        <taxon>Penicillium</taxon>
    </lineage>
</organism>
<dbReference type="EMBL" id="KB644408">
    <property type="protein sequence ID" value="EPS25505.1"/>
    <property type="molecule type" value="Genomic_DNA"/>
</dbReference>
<dbReference type="HOGENOM" id="CLU_2831961_0_0_1"/>
<dbReference type="Proteomes" id="UP000019376">
    <property type="component" value="Unassembled WGS sequence"/>
</dbReference>
<proteinExistence type="predicted"/>
<sequence>MDTIMKVTLHDGITEYDIERLKSLVKSAGGQVTGEDDGEVQFRVPDSFDLRLITKNLLVETMSDHP</sequence>
<protein>
    <submittedName>
        <fullName evidence="1">Uncharacterized protein</fullName>
    </submittedName>
</protein>
<evidence type="ECO:0000313" key="1">
    <source>
        <dbReference type="EMBL" id="EPS25505.1"/>
    </source>
</evidence>
<dbReference type="AlphaFoldDB" id="S7Z4Q8"/>